<feature type="compositionally biased region" description="Basic and acidic residues" evidence="1">
    <location>
        <begin position="30"/>
        <end position="64"/>
    </location>
</feature>
<evidence type="ECO:0000256" key="1">
    <source>
        <dbReference type="SAM" id="MobiDB-lite"/>
    </source>
</evidence>
<keyword evidence="4" id="KW-1185">Reference proteome</keyword>
<proteinExistence type="predicted"/>
<name>A0A1E1KGH5_9HELO</name>
<feature type="compositionally biased region" description="Polar residues" evidence="1">
    <location>
        <begin position="498"/>
        <end position="531"/>
    </location>
</feature>
<protein>
    <recommendedName>
        <fullName evidence="2">DUF6590 domain-containing protein</fullName>
    </recommendedName>
</protein>
<evidence type="ECO:0000313" key="3">
    <source>
        <dbReference type="EMBL" id="CZS97092.1"/>
    </source>
</evidence>
<sequence>MPVDVSVVYDRQSESVCLATVMPDRKGKKRSEPAYEETGRDRRSESGRRESTSHREHSRRDAPRSEPPIPESLPETSPPTTYGATSSIYSTNERPRRESESRSARPHLVEDHERRYEPVSTRHGDSKRYYSSGGITKGPRPENSQASVDGHDGSKPASARRPSHSSKSPPPRDWASGTSSSPVHESIGRMTINETLEGNFALHSQPDISAREAYEDDNIMTNELALSRSKYDTQTGSFQDKGKGIASDFSRPSMDLPESSKILIRGTRGGADSEKLDKNYTKRKSDFKKFFRTGRVFSTLWTEPFDDTMQSENDQFNTIVTYQVKFGQKVYSKIRRFVVVRKDERSCTCLPVTTYGGKGYKKRGLKLDNHGLIYSSSRPPRSVPGITKEPLRIILSKGAEKLNDPSYLHYTRVYTVETNVKVRDVGQLDAESQKLLKRYYRAAQLEGFSDDDEIAPTGRLNIPGRSNGPVSFGPAAPGGNSFIERKRDPGNDGHGNYEGSSGRYNRQSAWDNRGVSGQSNHNQPFYSGHVTSSSVSTAPTYEYADVSQSVWSQQDSQNSPAGRGSSQHNYQQADYRPWLKAILELHMPMNRGLKDGLLGHRSIQIQLKLILATCIPAKREAIKLLVILATAMLHLLIRTMTHIQTKAGRLNTIRILRQAGPLIGLISMLVKYTYPKEEEAQNDDAQHRARRGSDNDRDQDGRRGYYK</sequence>
<dbReference type="InterPro" id="IPR046497">
    <property type="entry name" value="DUF6590"/>
</dbReference>
<dbReference type="AlphaFoldDB" id="A0A1E1KGH5"/>
<feature type="region of interest" description="Disordered" evidence="1">
    <location>
        <begin position="678"/>
        <end position="707"/>
    </location>
</feature>
<gene>
    <name evidence="3" type="ORF">RAG0_06206</name>
</gene>
<evidence type="ECO:0000313" key="4">
    <source>
        <dbReference type="Proteomes" id="UP000178912"/>
    </source>
</evidence>
<feature type="domain" description="DUF6590" evidence="2">
    <location>
        <begin position="288"/>
        <end position="436"/>
    </location>
</feature>
<feature type="region of interest" description="Disordered" evidence="1">
    <location>
        <begin position="452"/>
        <end position="531"/>
    </location>
</feature>
<feature type="compositionally biased region" description="Basic and acidic residues" evidence="1">
    <location>
        <begin position="93"/>
        <end position="128"/>
    </location>
</feature>
<dbReference type="Pfam" id="PF20233">
    <property type="entry name" value="DUF6590"/>
    <property type="match status" value="1"/>
</dbReference>
<reference evidence="4" key="1">
    <citation type="submission" date="2016-03" db="EMBL/GenBank/DDBJ databases">
        <authorList>
            <person name="Guldener U."/>
        </authorList>
    </citation>
    <scope>NUCLEOTIDE SEQUENCE [LARGE SCALE GENOMIC DNA]</scope>
    <source>
        <strain evidence="4">04CH-RAC-A.6.1</strain>
    </source>
</reference>
<feature type="region of interest" description="Disordered" evidence="1">
    <location>
        <begin position="1"/>
        <end position="184"/>
    </location>
</feature>
<dbReference type="PANTHER" id="PTHR35391:SF5">
    <property type="entry name" value="DUF6590 DOMAIN-CONTAINING PROTEIN"/>
    <property type="match status" value="1"/>
</dbReference>
<dbReference type="EMBL" id="FJUX01000030">
    <property type="protein sequence ID" value="CZS97092.1"/>
    <property type="molecule type" value="Genomic_DNA"/>
</dbReference>
<feature type="region of interest" description="Disordered" evidence="1">
    <location>
        <begin position="549"/>
        <end position="569"/>
    </location>
</feature>
<feature type="compositionally biased region" description="Polar residues" evidence="1">
    <location>
        <begin position="82"/>
        <end position="92"/>
    </location>
</feature>
<feature type="compositionally biased region" description="Low complexity" evidence="1">
    <location>
        <begin position="72"/>
        <end position="81"/>
    </location>
</feature>
<accession>A0A1E1KGH5</accession>
<dbReference type="PANTHER" id="PTHR35391">
    <property type="entry name" value="C2H2-TYPE DOMAIN-CONTAINING PROTEIN-RELATED"/>
    <property type="match status" value="1"/>
</dbReference>
<dbReference type="Proteomes" id="UP000178912">
    <property type="component" value="Unassembled WGS sequence"/>
</dbReference>
<feature type="compositionally biased region" description="Polar residues" evidence="1">
    <location>
        <begin position="558"/>
        <end position="569"/>
    </location>
</feature>
<evidence type="ECO:0000259" key="2">
    <source>
        <dbReference type="Pfam" id="PF20233"/>
    </source>
</evidence>
<organism evidence="3 4">
    <name type="scientific">Rhynchosporium agropyri</name>
    <dbReference type="NCBI Taxonomy" id="914238"/>
    <lineage>
        <taxon>Eukaryota</taxon>
        <taxon>Fungi</taxon>
        <taxon>Dikarya</taxon>
        <taxon>Ascomycota</taxon>
        <taxon>Pezizomycotina</taxon>
        <taxon>Leotiomycetes</taxon>
        <taxon>Helotiales</taxon>
        <taxon>Ploettnerulaceae</taxon>
        <taxon>Rhynchosporium</taxon>
    </lineage>
</organism>
<dbReference type="OrthoDB" id="3559580at2759"/>